<organism evidence="1 2">
    <name type="scientific">Pseudomonas luteola</name>
    <dbReference type="NCBI Taxonomy" id="47886"/>
    <lineage>
        <taxon>Bacteria</taxon>
        <taxon>Pseudomonadati</taxon>
        <taxon>Pseudomonadota</taxon>
        <taxon>Gammaproteobacteria</taxon>
        <taxon>Pseudomonadales</taxon>
        <taxon>Pseudomonadaceae</taxon>
        <taxon>Pseudomonas</taxon>
    </lineage>
</organism>
<dbReference type="EMBL" id="UAUF01000010">
    <property type="protein sequence ID" value="SPZ05127.1"/>
    <property type="molecule type" value="Genomic_DNA"/>
</dbReference>
<gene>
    <name evidence="1" type="ORF">NCTC11842_01604</name>
</gene>
<dbReference type="AlphaFoldDB" id="A0A2X2CAH5"/>
<evidence type="ECO:0000313" key="2">
    <source>
        <dbReference type="Proteomes" id="UP000250443"/>
    </source>
</evidence>
<accession>A0A2X2CAH5</accession>
<protein>
    <submittedName>
        <fullName evidence="1">Uncharacterized protein</fullName>
    </submittedName>
</protein>
<sequence length="57" mass="6053">MPSPPASLCCMLHSADQSNERRVSTLFLLLSLTSIASGPAFTVSEPLIHVGRGNDAR</sequence>
<name>A0A2X2CAH5_PSELU</name>
<evidence type="ECO:0000313" key="1">
    <source>
        <dbReference type="EMBL" id="SPZ05127.1"/>
    </source>
</evidence>
<dbReference type="Proteomes" id="UP000250443">
    <property type="component" value="Unassembled WGS sequence"/>
</dbReference>
<reference evidence="1 2" key="1">
    <citation type="submission" date="2018-06" db="EMBL/GenBank/DDBJ databases">
        <authorList>
            <consortium name="Pathogen Informatics"/>
            <person name="Doyle S."/>
        </authorList>
    </citation>
    <scope>NUCLEOTIDE SEQUENCE [LARGE SCALE GENOMIC DNA]</scope>
    <source>
        <strain evidence="1 2">NCTC11842</strain>
    </source>
</reference>
<proteinExistence type="predicted"/>